<evidence type="ECO:0000259" key="12">
    <source>
        <dbReference type="Pfam" id="PF01979"/>
    </source>
</evidence>
<dbReference type="InterPro" id="IPR003764">
    <property type="entry name" value="GlcNAc_6-P_deAcase"/>
</dbReference>
<dbReference type="GO" id="GO:0046872">
    <property type="term" value="F:metal ion binding"/>
    <property type="evidence" value="ECO:0007669"/>
    <property type="project" value="UniProtKB-KW"/>
</dbReference>
<dbReference type="InterPro" id="IPR032466">
    <property type="entry name" value="Metal_Hydrolase"/>
</dbReference>
<dbReference type="SUPFAM" id="SSF51338">
    <property type="entry name" value="Composite domain of metallo-dependent hydrolases"/>
    <property type="match status" value="1"/>
</dbReference>
<evidence type="ECO:0000256" key="6">
    <source>
        <dbReference type="ARBA" id="ARBA00022801"/>
    </source>
</evidence>
<name>A0A4D9DII8_9SAUR</name>
<evidence type="ECO:0000256" key="3">
    <source>
        <dbReference type="ARBA" id="ARBA00011899"/>
    </source>
</evidence>
<dbReference type="PIRSF" id="PIRSF038994">
    <property type="entry name" value="NagA"/>
    <property type="match status" value="1"/>
</dbReference>
<accession>A0A4D9DII8</accession>
<dbReference type="Gene3D" id="2.30.40.10">
    <property type="entry name" value="Urease, subunit C, domain 1"/>
    <property type="match status" value="1"/>
</dbReference>
<dbReference type="UniPathway" id="UPA00629"/>
<dbReference type="InterPro" id="IPR006680">
    <property type="entry name" value="Amidohydro-rel"/>
</dbReference>
<keyword evidence="6 9" id="KW-0378">Hydrolase</keyword>
<proteinExistence type="inferred from homology"/>
<feature type="active site" description="Proton donor/acceptor" evidence="10">
    <location>
        <position position="281"/>
    </location>
</feature>
<dbReference type="GO" id="GO:0019262">
    <property type="term" value="P:N-acetylneuraminate catabolic process"/>
    <property type="evidence" value="ECO:0007669"/>
    <property type="project" value="UniProtKB-UniPathway"/>
</dbReference>
<dbReference type="SUPFAM" id="SSF51556">
    <property type="entry name" value="Metallo-dependent hydrolases"/>
    <property type="match status" value="1"/>
</dbReference>
<sequence length="380" mass="39720">MANQSSSLLIRNGRLFTLKGWTEADIAIVDGTVVGVGKELTVAPSTRSIDAAGQYIVPRLIDLQVNGAGGMMFSLNRSTVEFRAALETLGAQGVQGILVTILSASIEEMQDAIRIAVEVAESVQQGACAILGIHIEGPFISPEKRGGHAGGHLRSPNVEDMSKLLDAGSGWVKMVTLAPELPASLEVIALCQSKGIHVSAGHTMATCEETERAVRAGLSGATHLYNAMPPLSARDPGVAGFALAATGFKVGIIGDLLHVDPHLLRVAVLCKASSDIYLVTDAVAPLGADGVEFDLYGTRVSVRDGGCYTETGVLAGTATPLLGMIQKLVTSGVCSPHQAIEMATTSPARIVGSLDLVTIREGLRPRLMLLSEQLDLVELL</sequence>
<dbReference type="Pfam" id="PF01979">
    <property type="entry name" value="Amidohydro_1"/>
    <property type="match status" value="1"/>
</dbReference>
<dbReference type="Gene3D" id="3.20.20.140">
    <property type="entry name" value="Metal-dependent hydrolases"/>
    <property type="match status" value="1"/>
</dbReference>
<evidence type="ECO:0000256" key="5">
    <source>
        <dbReference type="ARBA" id="ARBA00022723"/>
    </source>
</evidence>
<dbReference type="EMBL" id="QXTE01004903">
    <property type="protein sequence ID" value="TFJ95549.1"/>
    <property type="molecule type" value="Genomic_DNA"/>
</dbReference>
<dbReference type="GO" id="GO:0006046">
    <property type="term" value="P:N-acetylglucosamine catabolic process"/>
    <property type="evidence" value="ECO:0007669"/>
    <property type="project" value="TreeGrafter"/>
</dbReference>
<feature type="binding site" evidence="11">
    <location>
        <position position="223"/>
    </location>
    <ligand>
        <name>Zn(2+)</name>
        <dbReference type="ChEBI" id="CHEBI:29105"/>
    </ligand>
</feature>
<keyword evidence="7 9" id="KW-0119">Carbohydrate metabolism</keyword>
<dbReference type="Proteomes" id="UP000297703">
    <property type="component" value="Unassembled WGS sequence"/>
</dbReference>
<evidence type="ECO:0000256" key="10">
    <source>
        <dbReference type="PIRSR" id="PIRSR038994-1"/>
    </source>
</evidence>
<evidence type="ECO:0000256" key="8">
    <source>
        <dbReference type="ARBA" id="ARBA00047647"/>
    </source>
</evidence>
<reference evidence="13 14" key="2">
    <citation type="submission" date="2019-04" db="EMBL/GenBank/DDBJ databases">
        <title>The genome sequence of big-headed turtle.</title>
        <authorList>
            <person name="Gong S."/>
        </authorList>
    </citation>
    <scope>NUCLEOTIDE SEQUENCE [LARGE SCALE GENOMIC DNA]</scope>
    <source>
        <strain evidence="13">DO16091913</strain>
        <tissue evidence="13">Muscle</tissue>
    </source>
</reference>
<keyword evidence="14" id="KW-1185">Reference proteome</keyword>
<comment type="pathway">
    <text evidence="1">Amino-sugar metabolism; N-acetylneuraminate degradation.</text>
</comment>
<evidence type="ECO:0000256" key="2">
    <source>
        <dbReference type="ARBA" id="ARBA00010716"/>
    </source>
</evidence>
<evidence type="ECO:0000256" key="4">
    <source>
        <dbReference type="ARBA" id="ARBA00018029"/>
    </source>
</evidence>
<comment type="caution">
    <text evidence="13">The sequence shown here is derived from an EMBL/GenBank/DDBJ whole genome shotgun (WGS) entry which is preliminary data.</text>
</comment>
<comment type="cofactor">
    <cofactor evidence="11">
        <name>a divalent metal cation</name>
        <dbReference type="ChEBI" id="CHEBI:60240"/>
    </cofactor>
    <text evidence="11">Binds 1 divalent metal cation per subunit.</text>
</comment>
<dbReference type="PANTHER" id="PTHR11113:SF14">
    <property type="entry name" value="N-ACETYLGLUCOSAMINE-6-PHOSPHATE DEACETYLASE"/>
    <property type="match status" value="1"/>
</dbReference>
<feature type="domain" description="Amidohydrolase-related" evidence="12">
    <location>
        <begin position="55"/>
        <end position="362"/>
    </location>
</feature>
<protein>
    <recommendedName>
        <fullName evidence="4 9">N-acetylglucosamine-6-phosphate deacetylase</fullName>
        <ecNumber evidence="3 9">3.5.1.25</ecNumber>
    </recommendedName>
</protein>
<dbReference type="GO" id="GO:0008448">
    <property type="term" value="F:N-acetylglucosamine-6-phosphate deacetylase activity"/>
    <property type="evidence" value="ECO:0007669"/>
    <property type="project" value="UniProtKB-UniRule"/>
</dbReference>
<feature type="binding site" evidence="11">
    <location>
        <position position="202"/>
    </location>
    <ligand>
        <name>Zn(2+)</name>
        <dbReference type="ChEBI" id="CHEBI:29105"/>
    </ligand>
</feature>
<evidence type="ECO:0000256" key="7">
    <source>
        <dbReference type="ARBA" id="ARBA00023277"/>
    </source>
</evidence>
<evidence type="ECO:0000256" key="1">
    <source>
        <dbReference type="ARBA" id="ARBA00004878"/>
    </source>
</evidence>
<gene>
    <name evidence="13" type="ORF">DR999_PMT22855</name>
</gene>
<comment type="similarity">
    <text evidence="2 9">Belongs to the metallo-dependent hydrolases superfamily. NagA family.</text>
</comment>
<dbReference type="InterPro" id="IPR011059">
    <property type="entry name" value="Metal-dep_hydrolase_composite"/>
</dbReference>
<dbReference type="STRING" id="55544.A0A4D9DII8"/>
<dbReference type="EC" id="3.5.1.25" evidence="3 9"/>
<organism evidence="13 14">
    <name type="scientific">Platysternon megacephalum</name>
    <name type="common">big-headed turtle</name>
    <dbReference type="NCBI Taxonomy" id="55544"/>
    <lineage>
        <taxon>Eukaryota</taxon>
        <taxon>Metazoa</taxon>
        <taxon>Chordata</taxon>
        <taxon>Craniata</taxon>
        <taxon>Vertebrata</taxon>
        <taxon>Euteleostomi</taxon>
        <taxon>Archelosauria</taxon>
        <taxon>Testudinata</taxon>
        <taxon>Testudines</taxon>
        <taxon>Cryptodira</taxon>
        <taxon>Durocryptodira</taxon>
        <taxon>Testudinoidea</taxon>
        <taxon>Platysternidae</taxon>
        <taxon>Platysternon</taxon>
    </lineage>
</organism>
<evidence type="ECO:0000256" key="11">
    <source>
        <dbReference type="PIRSR" id="PIRSR038994-3"/>
    </source>
</evidence>
<feature type="binding site" evidence="11">
    <location>
        <position position="136"/>
    </location>
    <ligand>
        <name>Zn(2+)</name>
        <dbReference type="ChEBI" id="CHEBI:29105"/>
    </ligand>
</feature>
<dbReference type="OrthoDB" id="10264777at2759"/>
<reference evidence="13 14" key="1">
    <citation type="submission" date="2019-04" db="EMBL/GenBank/DDBJ databases">
        <title>Draft genome of the big-headed turtle Platysternon megacephalum.</title>
        <authorList>
            <person name="Gong S."/>
        </authorList>
    </citation>
    <scope>NUCLEOTIDE SEQUENCE [LARGE SCALE GENOMIC DNA]</scope>
    <source>
        <strain evidence="13">DO16091913</strain>
        <tissue evidence="13">Muscle</tissue>
    </source>
</reference>
<dbReference type="NCBIfam" id="TIGR00221">
    <property type="entry name" value="nagA"/>
    <property type="match status" value="1"/>
</dbReference>
<dbReference type="PANTHER" id="PTHR11113">
    <property type="entry name" value="N-ACETYLGLUCOSAMINE-6-PHOSPHATE DEACETYLASE"/>
    <property type="match status" value="1"/>
</dbReference>
<comment type="catalytic activity">
    <reaction evidence="8 9">
        <text>N-acetyl-D-glucosamine 6-phosphate + H2O = D-glucosamine 6-phosphate + acetate</text>
        <dbReference type="Rhea" id="RHEA:22936"/>
        <dbReference type="ChEBI" id="CHEBI:15377"/>
        <dbReference type="ChEBI" id="CHEBI:30089"/>
        <dbReference type="ChEBI" id="CHEBI:57513"/>
        <dbReference type="ChEBI" id="CHEBI:58725"/>
        <dbReference type="EC" id="3.5.1.25"/>
    </reaction>
</comment>
<evidence type="ECO:0000256" key="9">
    <source>
        <dbReference type="PIRNR" id="PIRNR038994"/>
    </source>
</evidence>
<dbReference type="AlphaFoldDB" id="A0A4D9DII8"/>
<evidence type="ECO:0000313" key="13">
    <source>
        <dbReference type="EMBL" id="TFJ95549.1"/>
    </source>
</evidence>
<keyword evidence="5 11" id="KW-0479">Metal-binding</keyword>
<evidence type="ECO:0000313" key="14">
    <source>
        <dbReference type="Proteomes" id="UP000297703"/>
    </source>
</evidence>